<feature type="region of interest" description="Disordered" evidence="1">
    <location>
        <begin position="118"/>
        <end position="152"/>
    </location>
</feature>
<organism evidence="3 4">
    <name type="scientific">Piloderma croceum (strain F 1598)</name>
    <dbReference type="NCBI Taxonomy" id="765440"/>
    <lineage>
        <taxon>Eukaryota</taxon>
        <taxon>Fungi</taxon>
        <taxon>Dikarya</taxon>
        <taxon>Basidiomycota</taxon>
        <taxon>Agaricomycotina</taxon>
        <taxon>Agaricomycetes</taxon>
        <taxon>Agaricomycetidae</taxon>
        <taxon>Atheliales</taxon>
        <taxon>Atheliaceae</taxon>
        <taxon>Piloderma</taxon>
    </lineage>
</organism>
<dbReference type="Proteomes" id="UP000054166">
    <property type="component" value="Unassembled WGS sequence"/>
</dbReference>
<dbReference type="PANTHER" id="PTHR31138">
    <property type="entry name" value="CHROMOSOME 19, WHOLE GENOME SHOTGUN SEQUENCE"/>
    <property type="match status" value="1"/>
</dbReference>
<evidence type="ECO:0000313" key="4">
    <source>
        <dbReference type="Proteomes" id="UP000054166"/>
    </source>
</evidence>
<feature type="domain" description="HAM1-like N-terminal" evidence="2">
    <location>
        <begin position="12"/>
        <end position="139"/>
    </location>
</feature>
<evidence type="ECO:0000259" key="2">
    <source>
        <dbReference type="Pfam" id="PF19343"/>
    </source>
</evidence>
<keyword evidence="4" id="KW-1185">Reference proteome</keyword>
<dbReference type="HOGENOM" id="CLU_152118_0_0_1"/>
<gene>
    <name evidence="3" type="ORF">PILCRDRAFT_69340</name>
</gene>
<proteinExistence type="predicted"/>
<feature type="compositionally biased region" description="Basic and acidic residues" evidence="1">
    <location>
        <begin position="1"/>
        <end position="10"/>
    </location>
</feature>
<accession>A0A0C3FH30</accession>
<dbReference type="EMBL" id="KN832990">
    <property type="protein sequence ID" value="KIM83645.1"/>
    <property type="molecule type" value="Genomic_DNA"/>
</dbReference>
<reference evidence="3 4" key="1">
    <citation type="submission" date="2014-04" db="EMBL/GenBank/DDBJ databases">
        <authorList>
            <consortium name="DOE Joint Genome Institute"/>
            <person name="Kuo A."/>
            <person name="Tarkka M."/>
            <person name="Buscot F."/>
            <person name="Kohler A."/>
            <person name="Nagy L.G."/>
            <person name="Floudas D."/>
            <person name="Copeland A."/>
            <person name="Barry K.W."/>
            <person name="Cichocki N."/>
            <person name="Veneault-Fourrey C."/>
            <person name="LaButti K."/>
            <person name="Lindquist E.A."/>
            <person name="Lipzen A."/>
            <person name="Lundell T."/>
            <person name="Morin E."/>
            <person name="Murat C."/>
            <person name="Sun H."/>
            <person name="Tunlid A."/>
            <person name="Henrissat B."/>
            <person name="Grigoriev I.V."/>
            <person name="Hibbett D.S."/>
            <person name="Martin F."/>
            <person name="Nordberg H.P."/>
            <person name="Cantor M.N."/>
            <person name="Hua S.X."/>
        </authorList>
    </citation>
    <scope>NUCLEOTIDE SEQUENCE [LARGE SCALE GENOMIC DNA]</scope>
    <source>
        <strain evidence="3 4">F 1598</strain>
    </source>
</reference>
<feature type="region of interest" description="Disordered" evidence="1">
    <location>
        <begin position="1"/>
        <end position="20"/>
    </location>
</feature>
<dbReference type="STRING" id="765440.A0A0C3FH30"/>
<reference evidence="4" key="2">
    <citation type="submission" date="2015-01" db="EMBL/GenBank/DDBJ databases">
        <title>Evolutionary Origins and Diversification of the Mycorrhizal Mutualists.</title>
        <authorList>
            <consortium name="DOE Joint Genome Institute"/>
            <consortium name="Mycorrhizal Genomics Consortium"/>
            <person name="Kohler A."/>
            <person name="Kuo A."/>
            <person name="Nagy L.G."/>
            <person name="Floudas D."/>
            <person name="Copeland A."/>
            <person name="Barry K.W."/>
            <person name="Cichocki N."/>
            <person name="Veneault-Fourrey C."/>
            <person name="LaButti K."/>
            <person name="Lindquist E.A."/>
            <person name="Lipzen A."/>
            <person name="Lundell T."/>
            <person name="Morin E."/>
            <person name="Murat C."/>
            <person name="Riley R."/>
            <person name="Ohm R."/>
            <person name="Sun H."/>
            <person name="Tunlid A."/>
            <person name="Henrissat B."/>
            <person name="Grigoriev I.V."/>
            <person name="Hibbett D.S."/>
            <person name="Martin F."/>
        </authorList>
    </citation>
    <scope>NUCLEOTIDE SEQUENCE [LARGE SCALE GENOMIC DNA]</scope>
    <source>
        <strain evidence="4">F 1598</strain>
    </source>
</reference>
<sequence>LPDAPKDISNHPKSGSVVDPVVKADKDADVDRKIRLYGVIEAFRQVRMPDNKQIDETLLYVKNTSPVDIDQLSPDGRKLIQDARDIIETARLMVQEKNADELFQNFVWHTRDVDVSHAKKDPNEVLPVDKDKAKDDGQTGEILLSDAPSDCS</sequence>
<dbReference type="OrthoDB" id="19394at2759"/>
<name>A0A0C3FH30_PILCF</name>
<dbReference type="PANTHER" id="PTHR31138:SF1">
    <property type="entry name" value="PDZ DOMAIN-CONTAINING PROTEIN"/>
    <property type="match status" value="1"/>
</dbReference>
<dbReference type="Pfam" id="PF19343">
    <property type="entry name" value="HAM1_N"/>
    <property type="match status" value="1"/>
</dbReference>
<feature type="compositionally biased region" description="Basic and acidic residues" evidence="1">
    <location>
        <begin position="118"/>
        <end position="137"/>
    </location>
</feature>
<dbReference type="InParanoid" id="A0A0C3FH30"/>
<feature type="non-terminal residue" evidence="3">
    <location>
        <position position="1"/>
    </location>
</feature>
<protein>
    <recommendedName>
        <fullName evidence="2">HAM1-like N-terminal domain-containing protein</fullName>
    </recommendedName>
</protein>
<evidence type="ECO:0000313" key="3">
    <source>
        <dbReference type="EMBL" id="KIM83645.1"/>
    </source>
</evidence>
<dbReference type="AlphaFoldDB" id="A0A0C3FH30"/>
<evidence type="ECO:0000256" key="1">
    <source>
        <dbReference type="SAM" id="MobiDB-lite"/>
    </source>
</evidence>
<dbReference type="InterPro" id="IPR045967">
    <property type="entry name" value="HAM1-like_N"/>
</dbReference>